<dbReference type="PANTHER" id="PTHR13131:SF5">
    <property type="entry name" value="CYSTINOSIN"/>
    <property type="match status" value="1"/>
</dbReference>
<dbReference type="Pfam" id="PF04193">
    <property type="entry name" value="PQ-loop"/>
    <property type="match status" value="2"/>
</dbReference>
<dbReference type="Proteomes" id="UP000274922">
    <property type="component" value="Unassembled WGS sequence"/>
</dbReference>
<keyword evidence="4" id="KW-0677">Repeat</keyword>
<feature type="transmembrane region" description="Helical" evidence="7">
    <location>
        <begin position="80"/>
        <end position="99"/>
    </location>
</feature>
<evidence type="ECO:0000256" key="5">
    <source>
        <dbReference type="ARBA" id="ARBA00022989"/>
    </source>
</evidence>
<dbReference type="AlphaFoldDB" id="A0A4P9X8L6"/>
<feature type="non-terminal residue" evidence="8">
    <location>
        <position position="1"/>
    </location>
</feature>
<proteinExistence type="predicted"/>
<dbReference type="STRING" id="1555241.A0A4P9X8L6"/>
<name>A0A4P9X8L6_9FUNG</name>
<keyword evidence="2" id="KW-0813">Transport</keyword>
<evidence type="ECO:0000256" key="1">
    <source>
        <dbReference type="ARBA" id="ARBA00004127"/>
    </source>
</evidence>
<keyword evidence="5 7" id="KW-1133">Transmembrane helix</keyword>
<evidence type="ECO:0000256" key="3">
    <source>
        <dbReference type="ARBA" id="ARBA00022692"/>
    </source>
</evidence>
<evidence type="ECO:0000256" key="2">
    <source>
        <dbReference type="ARBA" id="ARBA00022448"/>
    </source>
</evidence>
<sequence>ISTILGWSYFVAWSFSFYPQLFLNYQRKSAEGLTFDYVLLNVLGFGAYSIYTGSLYFSPFVRQLYREKVGGNPLVQQNDVGFAVHALVITSLTMVQCFYYASKLDRASASRALSLSRPVYYFVILATIFLACLCGLTAFNPQGYTLLLVYGFSAVKTLITFIKYVPQAWSNYRRRSTSGWSIGTCLADFAGGVFSIVQLFLDASIAGDFSGIRGNAPKLLLGVISLFFDVIFITQHYVLYR</sequence>
<feature type="transmembrane region" description="Helical" evidence="7">
    <location>
        <begin position="37"/>
        <end position="60"/>
    </location>
</feature>
<keyword evidence="3 7" id="KW-0812">Transmembrane</keyword>
<evidence type="ECO:0000313" key="9">
    <source>
        <dbReference type="Proteomes" id="UP000274922"/>
    </source>
</evidence>
<gene>
    <name evidence="8" type="ORF">CXG81DRAFT_1767</name>
</gene>
<dbReference type="NCBIfam" id="TIGR00951">
    <property type="entry name" value="2A43"/>
    <property type="match status" value="1"/>
</dbReference>
<feature type="non-terminal residue" evidence="8">
    <location>
        <position position="241"/>
    </location>
</feature>
<dbReference type="Gene3D" id="1.20.1280.290">
    <property type="match status" value="2"/>
</dbReference>
<dbReference type="InterPro" id="IPR006603">
    <property type="entry name" value="PQ-loop_rpt"/>
</dbReference>
<protein>
    <recommendedName>
        <fullName evidence="10">Lysosomal cystine transporter</fullName>
    </recommendedName>
</protein>
<feature type="transmembrane region" description="Helical" evidence="7">
    <location>
        <begin position="145"/>
        <end position="165"/>
    </location>
</feature>
<dbReference type="GO" id="GO:0012505">
    <property type="term" value="C:endomembrane system"/>
    <property type="evidence" value="ECO:0007669"/>
    <property type="project" value="UniProtKB-SubCell"/>
</dbReference>
<keyword evidence="9" id="KW-1185">Reference proteome</keyword>
<feature type="transmembrane region" description="Helical" evidence="7">
    <location>
        <begin position="177"/>
        <end position="200"/>
    </location>
</feature>
<dbReference type="InterPro" id="IPR005282">
    <property type="entry name" value="LC_transporter"/>
</dbReference>
<keyword evidence="6 7" id="KW-0472">Membrane</keyword>
<feature type="transmembrane region" description="Helical" evidence="7">
    <location>
        <begin position="220"/>
        <end position="240"/>
    </location>
</feature>
<reference evidence="9" key="1">
    <citation type="journal article" date="2018" name="Nat. Microbiol.">
        <title>Leveraging single-cell genomics to expand the fungal tree of life.</title>
        <authorList>
            <person name="Ahrendt S.R."/>
            <person name="Quandt C.A."/>
            <person name="Ciobanu D."/>
            <person name="Clum A."/>
            <person name="Salamov A."/>
            <person name="Andreopoulos B."/>
            <person name="Cheng J.F."/>
            <person name="Woyke T."/>
            <person name="Pelin A."/>
            <person name="Henrissat B."/>
            <person name="Reynolds N.K."/>
            <person name="Benny G.L."/>
            <person name="Smith M.E."/>
            <person name="James T.Y."/>
            <person name="Grigoriev I.V."/>
        </authorList>
    </citation>
    <scope>NUCLEOTIDE SEQUENCE [LARGE SCALE GENOMIC DNA]</scope>
    <source>
        <strain evidence="9">ATCC 52028</strain>
    </source>
</reference>
<dbReference type="GO" id="GO:0015184">
    <property type="term" value="F:L-cystine transmembrane transporter activity"/>
    <property type="evidence" value="ECO:0007669"/>
    <property type="project" value="TreeGrafter"/>
</dbReference>
<comment type="subcellular location">
    <subcellularLocation>
        <location evidence="1">Endomembrane system</location>
        <topology evidence="1">Multi-pass membrane protein</topology>
    </subcellularLocation>
</comment>
<feature type="transmembrane region" description="Helical" evidence="7">
    <location>
        <begin position="119"/>
        <end position="139"/>
    </location>
</feature>
<dbReference type="GO" id="GO:0005774">
    <property type="term" value="C:vacuolar membrane"/>
    <property type="evidence" value="ECO:0007669"/>
    <property type="project" value="TreeGrafter"/>
</dbReference>
<evidence type="ECO:0000256" key="6">
    <source>
        <dbReference type="ARBA" id="ARBA00023136"/>
    </source>
</evidence>
<dbReference type="EMBL" id="ML014165">
    <property type="protein sequence ID" value="RKP01643.1"/>
    <property type="molecule type" value="Genomic_DNA"/>
</dbReference>
<evidence type="ECO:0000256" key="4">
    <source>
        <dbReference type="ARBA" id="ARBA00022737"/>
    </source>
</evidence>
<evidence type="ECO:0000256" key="7">
    <source>
        <dbReference type="SAM" id="Phobius"/>
    </source>
</evidence>
<dbReference type="SMART" id="SM00679">
    <property type="entry name" value="CTNS"/>
    <property type="match status" value="2"/>
</dbReference>
<feature type="transmembrane region" description="Helical" evidence="7">
    <location>
        <begin position="6"/>
        <end position="25"/>
    </location>
</feature>
<dbReference type="OrthoDB" id="75720at2759"/>
<evidence type="ECO:0008006" key="10">
    <source>
        <dbReference type="Google" id="ProtNLM"/>
    </source>
</evidence>
<dbReference type="PANTHER" id="PTHR13131">
    <property type="entry name" value="CYSTINOSIN"/>
    <property type="match status" value="1"/>
</dbReference>
<organism evidence="8 9">
    <name type="scientific">Caulochytrium protostelioides</name>
    <dbReference type="NCBI Taxonomy" id="1555241"/>
    <lineage>
        <taxon>Eukaryota</taxon>
        <taxon>Fungi</taxon>
        <taxon>Fungi incertae sedis</taxon>
        <taxon>Chytridiomycota</taxon>
        <taxon>Chytridiomycota incertae sedis</taxon>
        <taxon>Chytridiomycetes</taxon>
        <taxon>Caulochytriales</taxon>
        <taxon>Caulochytriaceae</taxon>
        <taxon>Caulochytrium</taxon>
    </lineage>
</organism>
<evidence type="ECO:0000313" key="8">
    <source>
        <dbReference type="EMBL" id="RKP01643.1"/>
    </source>
</evidence>
<accession>A0A4P9X8L6</accession>